<feature type="region of interest" description="Disordered" evidence="1">
    <location>
        <begin position="94"/>
        <end position="145"/>
    </location>
</feature>
<name>A0A7S0WJX5_9CHLO</name>
<feature type="transmembrane region" description="Helical" evidence="2">
    <location>
        <begin position="23"/>
        <end position="45"/>
    </location>
</feature>
<evidence type="ECO:0000256" key="2">
    <source>
        <dbReference type="SAM" id="Phobius"/>
    </source>
</evidence>
<dbReference type="AlphaFoldDB" id="A0A7S0WJX5"/>
<accession>A0A7S0WJX5</accession>
<sequence length="219" mass="21398">MGTSESIEDEGTRVRKPKTPKQLLIGATATAIGLVLGTCTDSISVGEDSRFIALAISFVLGGLVALSPLMDTLRQLIYGPDAASTAAGAHTAASADTLAPSETSAAPAAATKPDGSGSKETSLRQRGGSGKKGSEPQTTSQAAAGAGAAGAASAAALGASATAAAGPRTKQVVAKQGRQQLAGFAVMVIALTATFGLVGPAGILTVASFTAAVRCLAHH</sequence>
<keyword evidence="2" id="KW-0472">Membrane</keyword>
<gene>
    <name evidence="3" type="ORF">CLEI1391_LOCUS3567</name>
</gene>
<proteinExistence type="predicted"/>
<keyword evidence="2" id="KW-1133">Transmembrane helix</keyword>
<organism evidence="3">
    <name type="scientific">Chlamydomonas leiostraca</name>
    <dbReference type="NCBI Taxonomy" id="1034604"/>
    <lineage>
        <taxon>Eukaryota</taxon>
        <taxon>Viridiplantae</taxon>
        <taxon>Chlorophyta</taxon>
        <taxon>core chlorophytes</taxon>
        <taxon>Chlorophyceae</taxon>
        <taxon>CS clade</taxon>
        <taxon>Chlamydomonadales</taxon>
        <taxon>Chlamydomonadaceae</taxon>
        <taxon>Chlamydomonas</taxon>
    </lineage>
</organism>
<protein>
    <submittedName>
        <fullName evidence="3">Uncharacterized protein</fullName>
    </submittedName>
</protein>
<feature type="compositionally biased region" description="Low complexity" evidence="1">
    <location>
        <begin position="94"/>
        <end position="111"/>
    </location>
</feature>
<dbReference type="EMBL" id="HBFB01006373">
    <property type="protein sequence ID" value="CAD8669384.1"/>
    <property type="molecule type" value="Transcribed_RNA"/>
</dbReference>
<keyword evidence="2" id="KW-0812">Transmembrane</keyword>
<feature type="transmembrane region" description="Helical" evidence="2">
    <location>
        <begin position="181"/>
        <end position="203"/>
    </location>
</feature>
<evidence type="ECO:0000256" key="1">
    <source>
        <dbReference type="SAM" id="MobiDB-lite"/>
    </source>
</evidence>
<feature type="transmembrane region" description="Helical" evidence="2">
    <location>
        <begin position="51"/>
        <end position="70"/>
    </location>
</feature>
<reference evidence="3" key="1">
    <citation type="submission" date="2021-01" db="EMBL/GenBank/DDBJ databases">
        <authorList>
            <person name="Corre E."/>
            <person name="Pelletier E."/>
            <person name="Niang G."/>
            <person name="Scheremetjew M."/>
            <person name="Finn R."/>
            <person name="Kale V."/>
            <person name="Holt S."/>
            <person name="Cochrane G."/>
            <person name="Meng A."/>
            <person name="Brown T."/>
            <person name="Cohen L."/>
        </authorList>
    </citation>
    <scope>NUCLEOTIDE SEQUENCE</scope>
    <source>
        <strain evidence="3">SAG 11-49</strain>
    </source>
</reference>
<evidence type="ECO:0000313" key="3">
    <source>
        <dbReference type="EMBL" id="CAD8669384.1"/>
    </source>
</evidence>